<dbReference type="KEGG" id="gbi:PG2T_01635"/>
<keyword evidence="3" id="KW-1185">Reference proteome</keyword>
<name>A0A1B1YQI6_9GAMM</name>
<reference evidence="3" key="1">
    <citation type="submission" date="2016-03" db="EMBL/GenBank/DDBJ databases">
        <title>Complete genome sequence of Solimmundus cernigliae, representing a novel lineage of polycyclic aromatic hydrocarbon degraders within the Gammaproteobacteria.</title>
        <authorList>
            <person name="Singleton D.R."/>
            <person name="Dickey A.N."/>
            <person name="Scholl E.H."/>
            <person name="Wright F.A."/>
            <person name="Aitken M.D."/>
        </authorList>
    </citation>
    <scope>NUCLEOTIDE SEQUENCE [LARGE SCALE GENOMIC DNA]</scope>
    <source>
        <strain evidence="3">TR3.2</strain>
    </source>
</reference>
<proteinExistence type="predicted"/>
<dbReference type="InParanoid" id="A0A1B1YQI6"/>
<dbReference type="AlphaFoldDB" id="A0A1B1YQI6"/>
<dbReference type="Pfam" id="PF10047">
    <property type="entry name" value="DUF2281"/>
    <property type="match status" value="1"/>
</dbReference>
<dbReference type="RefSeq" id="WP_068802530.1">
    <property type="nucleotide sequence ID" value="NZ_CP014671.1"/>
</dbReference>
<gene>
    <name evidence="2" type="ORF">PG2T_01635</name>
</gene>
<dbReference type="EMBL" id="CP014671">
    <property type="protein sequence ID" value="ANX03019.1"/>
    <property type="molecule type" value="Genomic_DNA"/>
</dbReference>
<evidence type="ECO:0000313" key="3">
    <source>
        <dbReference type="Proteomes" id="UP000092952"/>
    </source>
</evidence>
<accession>A0A1B1YQI6</accession>
<dbReference type="OrthoDB" id="6371923at2"/>
<organism evidence="2 3">
    <name type="scientific">Immundisolibacter cernigliae</name>
    <dbReference type="NCBI Taxonomy" id="1810504"/>
    <lineage>
        <taxon>Bacteria</taxon>
        <taxon>Pseudomonadati</taxon>
        <taxon>Pseudomonadota</taxon>
        <taxon>Gammaproteobacteria</taxon>
        <taxon>Immundisolibacterales</taxon>
        <taxon>Immundisolibacteraceae</taxon>
        <taxon>Immundisolibacter</taxon>
    </lineage>
</organism>
<evidence type="ECO:0000313" key="2">
    <source>
        <dbReference type="EMBL" id="ANX03019.1"/>
    </source>
</evidence>
<dbReference type="Proteomes" id="UP000092952">
    <property type="component" value="Chromosome"/>
</dbReference>
<sequence length="69" mass="7957">MATHPNHLRRLHDKIDRLPPERQAEVEDFVEFLSHKDRDRGLVRAATSASQSSFAKVWENPDDAVYDAL</sequence>
<dbReference type="InterPro" id="IPR018739">
    <property type="entry name" value="DUF2281"/>
</dbReference>
<protein>
    <recommendedName>
        <fullName evidence="1">DUF2281 domain-containing protein</fullName>
    </recommendedName>
</protein>
<feature type="domain" description="DUF2281" evidence="1">
    <location>
        <begin position="11"/>
        <end position="45"/>
    </location>
</feature>
<evidence type="ECO:0000259" key="1">
    <source>
        <dbReference type="Pfam" id="PF10047"/>
    </source>
</evidence>